<dbReference type="PANTHER" id="PTHR34270:SF3">
    <property type="entry name" value="PROTEIN RALF-LIKE 16-RELATED"/>
    <property type="match status" value="1"/>
</dbReference>
<organism evidence="10 11">
    <name type="scientific">Thlaspi arvense</name>
    <name type="common">Field penny-cress</name>
    <dbReference type="NCBI Taxonomy" id="13288"/>
    <lineage>
        <taxon>Eukaryota</taxon>
        <taxon>Viridiplantae</taxon>
        <taxon>Streptophyta</taxon>
        <taxon>Embryophyta</taxon>
        <taxon>Tracheophyta</taxon>
        <taxon>Spermatophyta</taxon>
        <taxon>Magnoliopsida</taxon>
        <taxon>eudicotyledons</taxon>
        <taxon>Gunneridae</taxon>
        <taxon>Pentapetalae</taxon>
        <taxon>rosids</taxon>
        <taxon>malvids</taxon>
        <taxon>Brassicales</taxon>
        <taxon>Brassicaceae</taxon>
        <taxon>Thlaspideae</taxon>
        <taxon>Thlaspi</taxon>
    </lineage>
</organism>
<keyword evidence="4" id="KW-0372">Hormone</keyword>
<reference evidence="10 11" key="1">
    <citation type="submission" date="2022-03" db="EMBL/GenBank/DDBJ databases">
        <authorList>
            <person name="Nunn A."/>
            <person name="Chopra R."/>
            <person name="Nunn A."/>
            <person name="Contreras Garrido A."/>
        </authorList>
    </citation>
    <scope>NUCLEOTIDE SEQUENCE [LARGE SCALE GENOMIC DNA]</scope>
</reference>
<keyword evidence="6" id="KW-1015">Disulfide bond</keyword>
<keyword evidence="11" id="KW-1185">Reference proteome</keyword>
<dbReference type="GO" id="GO:0005576">
    <property type="term" value="C:extracellular region"/>
    <property type="evidence" value="ECO:0007669"/>
    <property type="project" value="UniProtKB-SubCell"/>
</dbReference>
<evidence type="ECO:0000256" key="1">
    <source>
        <dbReference type="ARBA" id="ARBA00004613"/>
    </source>
</evidence>
<feature type="signal peptide" evidence="9">
    <location>
        <begin position="1"/>
        <end position="27"/>
    </location>
</feature>
<keyword evidence="3" id="KW-0964">Secreted</keyword>
<evidence type="ECO:0000256" key="2">
    <source>
        <dbReference type="ARBA" id="ARBA00009178"/>
    </source>
</evidence>
<dbReference type="Proteomes" id="UP000836841">
    <property type="component" value="Unassembled WGS sequence"/>
</dbReference>
<keyword evidence="5 9" id="KW-0732">Signal</keyword>
<sequence>MALPKGMIIFCLGALLVCSILSGTTTANSISYGALDRDLPKGHPGGNNGQSGEVNHYERGCETSQHCRLERK</sequence>
<dbReference type="GO" id="GO:0005179">
    <property type="term" value="F:hormone activity"/>
    <property type="evidence" value="ECO:0007669"/>
    <property type="project" value="UniProtKB-KW"/>
</dbReference>
<dbReference type="GO" id="GO:0040008">
    <property type="term" value="P:regulation of growth"/>
    <property type="evidence" value="ECO:0007669"/>
    <property type="project" value="UniProtKB-ARBA"/>
</dbReference>
<comment type="caution">
    <text evidence="10">The sequence shown here is derived from an EMBL/GenBank/DDBJ whole genome shotgun (WGS) entry which is preliminary data.</text>
</comment>
<gene>
    <name evidence="10" type="ORF">TAV2_LOCUS4127</name>
</gene>
<dbReference type="InterPro" id="IPR008801">
    <property type="entry name" value="RALF"/>
</dbReference>
<accession>A0AAU9RK83</accession>
<evidence type="ECO:0000256" key="4">
    <source>
        <dbReference type="ARBA" id="ARBA00022702"/>
    </source>
</evidence>
<dbReference type="Pfam" id="PF05498">
    <property type="entry name" value="RALF"/>
    <property type="match status" value="1"/>
</dbReference>
<dbReference type="EMBL" id="CAJVSB020000007">
    <property type="protein sequence ID" value="CAH2040423.1"/>
    <property type="molecule type" value="Genomic_DNA"/>
</dbReference>
<protein>
    <submittedName>
        <fullName evidence="10">Uncharacterized protein</fullName>
    </submittedName>
</protein>
<comment type="function">
    <text evidence="7">Cell signaling peptide that may regulate plant stress, growth, and development. Mediates a rapid alkalinization of extracellular space by mediating a transient increase in the cytoplasmic Ca(2+) concentration leading to a calcium-dependent signaling events through a cell surface receptor and a concomitant activation of some intracellular mitogen-activated protein kinases.</text>
</comment>
<feature type="compositionally biased region" description="Basic and acidic residues" evidence="8">
    <location>
        <begin position="55"/>
        <end position="72"/>
    </location>
</feature>
<name>A0AAU9RK83_THLAR</name>
<evidence type="ECO:0000256" key="5">
    <source>
        <dbReference type="ARBA" id="ARBA00022729"/>
    </source>
</evidence>
<evidence type="ECO:0000256" key="8">
    <source>
        <dbReference type="SAM" id="MobiDB-lite"/>
    </source>
</evidence>
<evidence type="ECO:0000256" key="6">
    <source>
        <dbReference type="ARBA" id="ARBA00023157"/>
    </source>
</evidence>
<evidence type="ECO:0000313" key="11">
    <source>
        <dbReference type="Proteomes" id="UP000836841"/>
    </source>
</evidence>
<proteinExistence type="inferred from homology"/>
<feature type="chain" id="PRO_5043560885" evidence="9">
    <location>
        <begin position="28"/>
        <end position="72"/>
    </location>
</feature>
<dbReference type="PANTHER" id="PTHR34270">
    <property type="entry name" value="PROTEIN RALF-LIKE 15-RELATED"/>
    <property type="match status" value="1"/>
</dbReference>
<comment type="subcellular location">
    <subcellularLocation>
        <location evidence="1">Secreted</location>
    </subcellularLocation>
</comment>
<feature type="region of interest" description="Disordered" evidence="8">
    <location>
        <begin position="38"/>
        <end position="72"/>
    </location>
</feature>
<evidence type="ECO:0000313" key="10">
    <source>
        <dbReference type="EMBL" id="CAH2040423.1"/>
    </source>
</evidence>
<comment type="similarity">
    <text evidence="2">Belongs to the plant rapid alkalinization factor (RALF) family.</text>
</comment>
<evidence type="ECO:0000256" key="9">
    <source>
        <dbReference type="SAM" id="SignalP"/>
    </source>
</evidence>
<dbReference type="AlphaFoldDB" id="A0AAU9RK83"/>
<evidence type="ECO:0000256" key="7">
    <source>
        <dbReference type="ARBA" id="ARBA00037228"/>
    </source>
</evidence>
<evidence type="ECO:0000256" key="3">
    <source>
        <dbReference type="ARBA" id="ARBA00022525"/>
    </source>
</evidence>